<evidence type="ECO:0000256" key="1">
    <source>
        <dbReference type="SAM" id="Coils"/>
    </source>
</evidence>
<dbReference type="Pfam" id="PF09458">
    <property type="entry name" value="H_lectin"/>
    <property type="match status" value="2"/>
</dbReference>
<dbReference type="Gene3D" id="2.60.40.2080">
    <property type="match status" value="2"/>
</dbReference>
<name>A0ABY7EU47_MYAAR</name>
<dbReference type="SUPFAM" id="SSF141086">
    <property type="entry name" value="Agglutinin HPA-like"/>
    <property type="match status" value="2"/>
</dbReference>
<dbReference type="EMBL" id="CP111019">
    <property type="protein sequence ID" value="WAR12820.1"/>
    <property type="molecule type" value="Genomic_DNA"/>
</dbReference>
<evidence type="ECO:0000313" key="4">
    <source>
        <dbReference type="Proteomes" id="UP001164746"/>
    </source>
</evidence>
<dbReference type="InterPro" id="IPR037221">
    <property type="entry name" value="H-type_lectin_dom_sf"/>
</dbReference>
<reference evidence="3" key="1">
    <citation type="submission" date="2022-11" db="EMBL/GenBank/DDBJ databases">
        <title>Centuries of genome instability and evolution in soft-shell clam transmissible cancer (bioRxiv).</title>
        <authorList>
            <person name="Hart S.F.M."/>
            <person name="Yonemitsu M.A."/>
            <person name="Giersch R.M."/>
            <person name="Beal B.F."/>
            <person name="Arriagada G."/>
            <person name="Davis B.W."/>
            <person name="Ostrander E.A."/>
            <person name="Goff S.P."/>
            <person name="Metzger M.J."/>
        </authorList>
    </citation>
    <scope>NUCLEOTIDE SEQUENCE</scope>
    <source>
        <strain evidence="3">MELC-2E11</strain>
        <tissue evidence="3">Siphon/mantle</tissue>
    </source>
</reference>
<proteinExistence type="predicted"/>
<feature type="coiled-coil region" evidence="1">
    <location>
        <begin position="31"/>
        <end position="58"/>
    </location>
</feature>
<protein>
    <recommendedName>
        <fullName evidence="2">H-type lectin domain-containing protein</fullName>
    </recommendedName>
</protein>
<gene>
    <name evidence="3" type="ORF">MAR_027000</name>
</gene>
<feature type="non-terminal residue" evidence="3">
    <location>
        <position position="1"/>
    </location>
</feature>
<feature type="domain" description="H-type lectin" evidence="2">
    <location>
        <begin position="388"/>
        <end position="451"/>
    </location>
</feature>
<dbReference type="Proteomes" id="UP001164746">
    <property type="component" value="Chromosome 8"/>
</dbReference>
<organism evidence="3 4">
    <name type="scientific">Mya arenaria</name>
    <name type="common">Soft-shell clam</name>
    <dbReference type="NCBI Taxonomy" id="6604"/>
    <lineage>
        <taxon>Eukaryota</taxon>
        <taxon>Metazoa</taxon>
        <taxon>Spiralia</taxon>
        <taxon>Lophotrochozoa</taxon>
        <taxon>Mollusca</taxon>
        <taxon>Bivalvia</taxon>
        <taxon>Autobranchia</taxon>
        <taxon>Heteroconchia</taxon>
        <taxon>Euheterodonta</taxon>
        <taxon>Imparidentia</taxon>
        <taxon>Neoheterodontei</taxon>
        <taxon>Myida</taxon>
        <taxon>Myoidea</taxon>
        <taxon>Myidae</taxon>
        <taxon>Mya</taxon>
    </lineage>
</organism>
<accession>A0ABY7EU47</accession>
<evidence type="ECO:0000313" key="3">
    <source>
        <dbReference type="EMBL" id="WAR12820.1"/>
    </source>
</evidence>
<sequence length="457" mass="51644">VQSVFCVQTPSMTDEMYHSLSSKIDTMNFEMALIRKEQLQTKQELREAKDEIAKLRGLQVDTINLELAEVRHEQGQTKQDLIQAKTEIKTIREHQNFDESDTKAADDLTDAQGDASTSSVINSIQKEFQNEKAQTKNVLDQMKTDVALIRSDLNTVMATVKNDIKKVNDTLARAESIHASYNSLSAAQRHTDDTMSLLEKGVQSLKLSVSGINASLEEKCQSGEFGPNNFRPRPTFPWLITIHFQPAFRRTPAIVYGLRFLDVSNEANVRVRGEIMELTNTYFKFKIDEWDNTVLYGAKACDICKPTILDLSVFNKLHDMPGHLLLLKKDVNILKSKMVKVNAALEQQITSLKETASRINSFLEEKCQSGEFGPHLFNPRPGYPVTLTINFLPAFKNKQAIVYGLKVLDSAYNVNVRVSGTITEMTNAYFKFTISEWANTVMYGAKYSWMACPKTNI</sequence>
<evidence type="ECO:0000259" key="2">
    <source>
        <dbReference type="Pfam" id="PF09458"/>
    </source>
</evidence>
<feature type="coiled-coil region" evidence="1">
    <location>
        <begin position="125"/>
        <end position="177"/>
    </location>
</feature>
<keyword evidence="1" id="KW-0175">Coiled coil</keyword>
<keyword evidence="4" id="KW-1185">Reference proteome</keyword>
<feature type="domain" description="H-type lectin" evidence="2">
    <location>
        <begin position="241"/>
        <end position="300"/>
    </location>
</feature>
<dbReference type="InterPro" id="IPR019019">
    <property type="entry name" value="H-type_lectin_domain"/>
</dbReference>